<organism evidence="2 3">
    <name type="scientific">Blautia wexlerae</name>
    <dbReference type="NCBI Taxonomy" id="418240"/>
    <lineage>
        <taxon>Bacteria</taxon>
        <taxon>Bacillati</taxon>
        <taxon>Bacillota</taxon>
        <taxon>Clostridia</taxon>
        <taxon>Lachnospirales</taxon>
        <taxon>Lachnospiraceae</taxon>
        <taxon>Blautia</taxon>
    </lineage>
</organism>
<sequence>MYRVQKVWKSLLSIWFVAATAVMMFRCFVAGAPEEQSRAVIYKILAVIVSVIMPGSMCAMAYYIERLHGRMKEYGIN</sequence>
<keyword evidence="1" id="KW-1133">Transmembrane helix</keyword>
<reference evidence="2 3" key="1">
    <citation type="submission" date="2019-07" db="EMBL/GenBank/DDBJ databases">
        <authorList>
            <person name="Chang H.-W."/>
            <person name="Raman A."/>
            <person name="Venkatesh S."/>
            <person name="Gehrig J."/>
        </authorList>
    </citation>
    <scope>NUCLEOTIDE SEQUENCE [LARGE SCALE GENOMIC DNA]</scope>
    <source>
        <strain evidence="2">Blautia_wexlerae_LFYP_14</strain>
    </source>
</reference>
<evidence type="ECO:0000256" key="1">
    <source>
        <dbReference type="SAM" id="Phobius"/>
    </source>
</evidence>
<feature type="transmembrane region" description="Helical" evidence="1">
    <location>
        <begin position="41"/>
        <end position="64"/>
    </location>
</feature>
<keyword evidence="1" id="KW-0812">Transmembrane</keyword>
<gene>
    <name evidence="2" type="ORF">BWLFYP14_01504</name>
</gene>
<protein>
    <submittedName>
        <fullName evidence="2">Uncharacterized protein</fullName>
    </submittedName>
</protein>
<dbReference type="RefSeq" id="WP_144136922.1">
    <property type="nucleotide sequence ID" value="NZ_CABHOF010000035.1"/>
</dbReference>
<dbReference type="Proteomes" id="UP000366766">
    <property type="component" value="Unassembled WGS sequence"/>
</dbReference>
<keyword evidence="3" id="KW-1185">Reference proteome</keyword>
<dbReference type="AlphaFoldDB" id="A0A564WQC0"/>
<evidence type="ECO:0000313" key="3">
    <source>
        <dbReference type="Proteomes" id="UP000366766"/>
    </source>
</evidence>
<evidence type="ECO:0000313" key="2">
    <source>
        <dbReference type="EMBL" id="VUX64651.1"/>
    </source>
</evidence>
<proteinExistence type="predicted"/>
<accession>A0A564WQC0</accession>
<name>A0A564WQC0_9FIRM</name>
<dbReference type="EMBL" id="CABHOF010000035">
    <property type="protein sequence ID" value="VUX64651.1"/>
    <property type="molecule type" value="Genomic_DNA"/>
</dbReference>
<keyword evidence="1" id="KW-0472">Membrane</keyword>